<evidence type="ECO:0000256" key="2">
    <source>
        <dbReference type="SAM" id="SignalP"/>
    </source>
</evidence>
<geneLocation type="plasmid" evidence="3 4">
    <name>pRUMAL01</name>
</geneLocation>
<reference evidence="4" key="1">
    <citation type="journal article" date="2011" name="J. Bacteriol.">
        <title>Complete genome of the cellulolytic ruminal bacterium Ruminococcus albus 7.</title>
        <authorList>
            <person name="Suen G."/>
            <person name="Stevenson D.M."/>
            <person name="Bruce D.C."/>
            <person name="Chertkov O."/>
            <person name="Copeland A."/>
            <person name="Cheng J.F."/>
            <person name="Detter C."/>
            <person name="Detter J.C."/>
            <person name="Goodwin L.A."/>
            <person name="Han C.S."/>
            <person name="Hauser L.J."/>
            <person name="Ivanova N.N."/>
            <person name="Kyrpides N.C."/>
            <person name="Land M.L."/>
            <person name="Lapidus A."/>
            <person name="Lucas S."/>
            <person name="Ovchinnikova G."/>
            <person name="Pitluck S."/>
            <person name="Tapia R."/>
            <person name="Woyke T."/>
            <person name="Boyum J."/>
            <person name="Mead D."/>
            <person name="Weimer P.J."/>
        </authorList>
    </citation>
    <scope>NUCLEOTIDE SEQUENCE [LARGE SCALE GENOMIC DNA]</scope>
    <source>
        <strain evidence="4">ATCC 27210 / DSM 20455 / JCM 14654 / NCDO 2250 / 7</strain>
        <plasmid evidence="4">pRUMAL01</plasmid>
    </source>
</reference>
<evidence type="ECO:0000256" key="1">
    <source>
        <dbReference type="SAM" id="MobiDB-lite"/>
    </source>
</evidence>
<protein>
    <submittedName>
        <fullName evidence="3">Uncharacterized protein</fullName>
    </submittedName>
</protein>
<feature type="compositionally biased region" description="Low complexity" evidence="1">
    <location>
        <begin position="108"/>
        <end position="162"/>
    </location>
</feature>
<dbReference type="RefSeq" id="WP_013483484.1">
    <property type="nucleotide sequence ID" value="NC_014824.1"/>
</dbReference>
<evidence type="ECO:0000313" key="4">
    <source>
        <dbReference type="Proteomes" id="UP000006919"/>
    </source>
</evidence>
<name>E6UJT8_RUMA7</name>
<dbReference type="PROSITE" id="PS51257">
    <property type="entry name" value="PROKAR_LIPOPROTEIN"/>
    <property type="match status" value="1"/>
</dbReference>
<gene>
    <name evidence="3" type="ordered locus">Rumal_3487</name>
</gene>
<feature type="signal peptide" evidence="2">
    <location>
        <begin position="1"/>
        <end position="22"/>
    </location>
</feature>
<organism evidence="3 4">
    <name type="scientific">Ruminococcus albus (strain ATCC 27210 / DSM 20455 / JCM 14654 / NCDO 2250 / 7)</name>
    <dbReference type="NCBI Taxonomy" id="697329"/>
    <lineage>
        <taxon>Bacteria</taxon>
        <taxon>Bacillati</taxon>
        <taxon>Bacillota</taxon>
        <taxon>Clostridia</taxon>
        <taxon>Eubacteriales</taxon>
        <taxon>Oscillospiraceae</taxon>
        <taxon>Ruminococcus</taxon>
    </lineage>
</organism>
<sequence precursor="true">MKTNKIICAIACAMIIMMTACGNTEVKDADNISDSSTEITAVEKEDENEVVTDTMDSSACEDDSSRIDDNSSSRPDDSSKTDSSSKNESSSKKDKSSSKAANKKSDSSSKSSSKSSNKSSGNSNSSGGNGNANTSQKNNSGGNNSNSGSTNNNGNTGNSNNTQPVQNDTQPVVNYNPEPATTPPPQTVSDPTPQPEPVQLTEDGYDPREYARLRGGALVHTNKPYDGFANDIHYYLSWVNDLSDVELAYFNFDMGCMTDRDWQIICDDCWNYIHERYKDYPNIKIENTDEFYVVFDENGNCLDWKGGFGYGVGGRSFYHNDKGEVCVDENNIPWYYEDFLDLRNQFYEEIKDVIDSFHFTKDDTFTLRIHLNYYYNGLGDYNVFVCQV</sequence>
<accession>E6UJT8</accession>
<evidence type="ECO:0000313" key="3">
    <source>
        <dbReference type="EMBL" id="ADU23934.1"/>
    </source>
</evidence>
<dbReference type="KEGG" id="ral:Rumal_3487"/>
<dbReference type="EMBL" id="CP002404">
    <property type="protein sequence ID" value="ADU23934.1"/>
    <property type="molecule type" value="Genomic_DNA"/>
</dbReference>
<feature type="compositionally biased region" description="Polar residues" evidence="1">
    <location>
        <begin position="163"/>
        <end position="173"/>
    </location>
</feature>
<feature type="compositionally biased region" description="Pro residues" evidence="1">
    <location>
        <begin position="180"/>
        <end position="196"/>
    </location>
</feature>
<keyword evidence="2" id="KW-0732">Signal</keyword>
<feature type="region of interest" description="Disordered" evidence="1">
    <location>
        <begin position="31"/>
        <end position="204"/>
    </location>
</feature>
<dbReference type="AlphaFoldDB" id="E6UJT8"/>
<feature type="chain" id="PRO_5003210226" evidence="2">
    <location>
        <begin position="23"/>
        <end position="388"/>
    </location>
</feature>
<keyword evidence="3" id="KW-0614">Plasmid</keyword>
<proteinExistence type="predicted"/>
<feature type="compositionally biased region" description="Basic and acidic residues" evidence="1">
    <location>
        <begin position="63"/>
        <end position="107"/>
    </location>
</feature>
<dbReference type="OrthoDB" id="10012041at2"/>
<dbReference type="Proteomes" id="UP000006919">
    <property type="component" value="Plasmid pRUMAL01"/>
</dbReference>
<dbReference type="HOGENOM" id="CLU_711495_0_0_9"/>